<dbReference type="InterPro" id="IPR047202">
    <property type="entry name" value="Lipocalin_Blc-like_dom"/>
</dbReference>
<comment type="similarity">
    <text evidence="1 2">Belongs to the calycin superfamily. Lipocalin family.</text>
</comment>
<dbReference type="PIRSF" id="PIRSF036893">
    <property type="entry name" value="Lipocalin_ApoD"/>
    <property type="match status" value="1"/>
</dbReference>
<dbReference type="AlphaFoldDB" id="A0A1J5RGL4"/>
<accession>A0A1J5RGL4</accession>
<dbReference type="CDD" id="cd19438">
    <property type="entry name" value="lipocalin_Blc-like"/>
    <property type="match status" value="1"/>
</dbReference>
<comment type="caution">
    <text evidence="4">The sequence shown here is derived from an EMBL/GenBank/DDBJ whole genome shotgun (WGS) entry which is preliminary data.</text>
</comment>
<organism evidence="4">
    <name type="scientific">mine drainage metagenome</name>
    <dbReference type="NCBI Taxonomy" id="410659"/>
    <lineage>
        <taxon>unclassified sequences</taxon>
        <taxon>metagenomes</taxon>
        <taxon>ecological metagenomes</taxon>
    </lineage>
</organism>
<dbReference type="PANTHER" id="PTHR10612:SF34">
    <property type="entry name" value="APOLIPOPROTEIN D"/>
    <property type="match status" value="1"/>
</dbReference>
<dbReference type="Pfam" id="PF08212">
    <property type="entry name" value="Lipocalin_2"/>
    <property type="match status" value="1"/>
</dbReference>
<feature type="domain" description="Lipocalin/cytosolic fatty-acid binding" evidence="3">
    <location>
        <begin position="38"/>
        <end position="185"/>
    </location>
</feature>
<evidence type="ECO:0000259" key="3">
    <source>
        <dbReference type="Pfam" id="PF08212"/>
    </source>
</evidence>
<dbReference type="PANTHER" id="PTHR10612">
    <property type="entry name" value="APOLIPOPROTEIN D"/>
    <property type="match status" value="1"/>
</dbReference>
<dbReference type="InterPro" id="IPR002446">
    <property type="entry name" value="Lipocalin_bac"/>
</dbReference>
<evidence type="ECO:0000256" key="2">
    <source>
        <dbReference type="PIRNR" id="PIRNR036893"/>
    </source>
</evidence>
<dbReference type="InterPro" id="IPR012674">
    <property type="entry name" value="Calycin"/>
</dbReference>
<dbReference type="Gene3D" id="2.40.128.20">
    <property type="match status" value="1"/>
</dbReference>
<dbReference type="GO" id="GO:0006950">
    <property type="term" value="P:response to stress"/>
    <property type="evidence" value="ECO:0007669"/>
    <property type="project" value="UniProtKB-ARBA"/>
</dbReference>
<dbReference type="EMBL" id="MLJW01000184">
    <property type="protein sequence ID" value="OIQ94546.1"/>
    <property type="molecule type" value="Genomic_DNA"/>
</dbReference>
<keyword evidence="4" id="KW-0449">Lipoprotein</keyword>
<protein>
    <submittedName>
        <fullName evidence="4">Outer membrane lipoprotein Blc</fullName>
    </submittedName>
</protein>
<dbReference type="InterPro" id="IPR000566">
    <property type="entry name" value="Lipocln_cytosolic_FA-bd_dom"/>
</dbReference>
<dbReference type="SUPFAM" id="SSF50814">
    <property type="entry name" value="Lipocalins"/>
    <property type="match status" value="1"/>
</dbReference>
<dbReference type="PRINTS" id="PR01171">
    <property type="entry name" value="BCTLIPOCALIN"/>
</dbReference>
<dbReference type="InterPro" id="IPR022271">
    <property type="entry name" value="Lipocalin_ApoD"/>
</dbReference>
<gene>
    <name evidence="4" type="primary">blc_3</name>
    <name evidence="4" type="ORF">GALL_235040</name>
</gene>
<proteinExistence type="inferred from homology"/>
<sequence>MPAPLRIVLAGLLLIIGGSSSATAAQMAPAPLGTIPHLDVPRYMGVWYEVAKYPNRFQAGCAGETSATYSLQANGTVKVVNRCKRTGGKMDEAVGVARQIGGPTSPKLKVRFAPWWLSWVPAVWGDYWVIDLDPGYRLVAISEPRRKYLWVLSRTPTVAPAAYQALLSRLQTQGFDLAKLEITKQ</sequence>
<evidence type="ECO:0000256" key="1">
    <source>
        <dbReference type="ARBA" id="ARBA00006889"/>
    </source>
</evidence>
<evidence type="ECO:0000313" key="4">
    <source>
        <dbReference type="EMBL" id="OIQ94546.1"/>
    </source>
</evidence>
<name>A0A1J5RGL4_9ZZZZ</name>
<reference evidence="4" key="1">
    <citation type="submission" date="2016-10" db="EMBL/GenBank/DDBJ databases">
        <title>Sequence of Gallionella enrichment culture.</title>
        <authorList>
            <person name="Poehlein A."/>
            <person name="Muehling M."/>
            <person name="Daniel R."/>
        </authorList>
    </citation>
    <scope>NUCLEOTIDE SEQUENCE</scope>
</reference>